<reference evidence="1" key="1">
    <citation type="submission" date="2019-10" db="EMBL/GenBank/DDBJ databases">
        <authorList>
            <consortium name="DOE Joint Genome Institute"/>
            <person name="Kuo A."/>
            <person name="Miyauchi S."/>
            <person name="Kiss E."/>
            <person name="Drula E."/>
            <person name="Kohler A."/>
            <person name="Sanchez-Garcia M."/>
            <person name="Andreopoulos B."/>
            <person name="Barry K.W."/>
            <person name="Bonito G."/>
            <person name="Buee M."/>
            <person name="Carver A."/>
            <person name="Chen C."/>
            <person name="Cichocki N."/>
            <person name="Clum A."/>
            <person name="Culley D."/>
            <person name="Crous P.W."/>
            <person name="Fauchery L."/>
            <person name="Girlanda M."/>
            <person name="Hayes R."/>
            <person name="Keri Z."/>
            <person name="LaButti K."/>
            <person name="Lipzen A."/>
            <person name="Lombard V."/>
            <person name="Magnuson J."/>
            <person name="Maillard F."/>
            <person name="Morin E."/>
            <person name="Murat C."/>
            <person name="Nolan M."/>
            <person name="Ohm R."/>
            <person name="Pangilinan J."/>
            <person name="Pereira M."/>
            <person name="Perotto S."/>
            <person name="Peter M."/>
            <person name="Riley R."/>
            <person name="Sitrit Y."/>
            <person name="Stielow B."/>
            <person name="Szollosi G."/>
            <person name="Zifcakova L."/>
            <person name="Stursova M."/>
            <person name="Spatafora J.W."/>
            <person name="Tedersoo L."/>
            <person name="Vaario L.-M."/>
            <person name="Yamada A."/>
            <person name="Yan M."/>
            <person name="Wang P."/>
            <person name="Xu J."/>
            <person name="Bruns T."/>
            <person name="Baldrian P."/>
            <person name="Vilgalys R."/>
            <person name="Henrissat B."/>
            <person name="Grigoriev I.V."/>
            <person name="Hibbett D."/>
            <person name="Nagy L.G."/>
            <person name="Martin F.M."/>
        </authorList>
    </citation>
    <scope>NUCLEOTIDE SEQUENCE</scope>
    <source>
        <strain evidence="1">Prilba</strain>
    </source>
</reference>
<feature type="non-terminal residue" evidence="1">
    <location>
        <position position="1"/>
    </location>
</feature>
<dbReference type="Proteomes" id="UP000759537">
    <property type="component" value="Unassembled WGS sequence"/>
</dbReference>
<organism evidence="1 2">
    <name type="scientific">Russula ochroleuca</name>
    <dbReference type="NCBI Taxonomy" id="152965"/>
    <lineage>
        <taxon>Eukaryota</taxon>
        <taxon>Fungi</taxon>
        <taxon>Dikarya</taxon>
        <taxon>Basidiomycota</taxon>
        <taxon>Agaricomycotina</taxon>
        <taxon>Agaricomycetes</taxon>
        <taxon>Russulales</taxon>
        <taxon>Russulaceae</taxon>
        <taxon>Russula</taxon>
    </lineage>
</organism>
<dbReference type="EMBL" id="WHVB01000014">
    <property type="protein sequence ID" value="KAF8476713.1"/>
    <property type="molecule type" value="Genomic_DNA"/>
</dbReference>
<evidence type="ECO:0000313" key="1">
    <source>
        <dbReference type="EMBL" id="KAF8476713.1"/>
    </source>
</evidence>
<protein>
    <submittedName>
        <fullName evidence="1">Uncharacterized protein</fullName>
    </submittedName>
</protein>
<reference evidence="1" key="2">
    <citation type="journal article" date="2020" name="Nat. Commun.">
        <title>Large-scale genome sequencing of mycorrhizal fungi provides insights into the early evolution of symbiotic traits.</title>
        <authorList>
            <person name="Miyauchi S."/>
            <person name="Kiss E."/>
            <person name="Kuo A."/>
            <person name="Drula E."/>
            <person name="Kohler A."/>
            <person name="Sanchez-Garcia M."/>
            <person name="Morin E."/>
            <person name="Andreopoulos B."/>
            <person name="Barry K.W."/>
            <person name="Bonito G."/>
            <person name="Buee M."/>
            <person name="Carver A."/>
            <person name="Chen C."/>
            <person name="Cichocki N."/>
            <person name="Clum A."/>
            <person name="Culley D."/>
            <person name="Crous P.W."/>
            <person name="Fauchery L."/>
            <person name="Girlanda M."/>
            <person name="Hayes R.D."/>
            <person name="Keri Z."/>
            <person name="LaButti K."/>
            <person name="Lipzen A."/>
            <person name="Lombard V."/>
            <person name="Magnuson J."/>
            <person name="Maillard F."/>
            <person name="Murat C."/>
            <person name="Nolan M."/>
            <person name="Ohm R.A."/>
            <person name="Pangilinan J."/>
            <person name="Pereira M.F."/>
            <person name="Perotto S."/>
            <person name="Peter M."/>
            <person name="Pfister S."/>
            <person name="Riley R."/>
            <person name="Sitrit Y."/>
            <person name="Stielow J.B."/>
            <person name="Szollosi G."/>
            <person name="Zifcakova L."/>
            <person name="Stursova M."/>
            <person name="Spatafora J.W."/>
            <person name="Tedersoo L."/>
            <person name="Vaario L.M."/>
            <person name="Yamada A."/>
            <person name="Yan M."/>
            <person name="Wang P."/>
            <person name="Xu J."/>
            <person name="Bruns T."/>
            <person name="Baldrian P."/>
            <person name="Vilgalys R."/>
            <person name="Dunand C."/>
            <person name="Henrissat B."/>
            <person name="Grigoriev I.V."/>
            <person name="Hibbett D."/>
            <person name="Nagy L.G."/>
            <person name="Martin F.M."/>
        </authorList>
    </citation>
    <scope>NUCLEOTIDE SEQUENCE</scope>
    <source>
        <strain evidence="1">Prilba</strain>
    </source>
</reference>
<comment type="caution">
    <text evidence="1">The sequence shown here is derived from an EMBL/GenBank/DDBJ whole genome shotgun (WGS) entry which is preliminary data.</text>
</comment>
<keyword evidence="2" id="KW-1185">Reference proteome</keyword>
<dbReference type="OrthoDB" id="426718at2759"/>
<dbReference type="InterPro" id="IPR029058">
    <property type="entry name" value="AB_hydrolase_fold"/>
</dbReference>
<dbReference type="AlphaFoldDB" id="A0A9P5MS87"/>
<evidence type="ECO:0000313" key="2">
    <source>
        <dbReference type="Proteomes" id="UP000759537"/>
    </source>
</evidence>
<proteinExistence type="predicted"/>
<sequence>IVCVGFWPTQCAVVVAHQGTDPLEMRLSLSAPTLNNRQNIHSNRLPDVPRSVQVHSGFAIEHRILPEVKGFVSSQFDLTKTIRSSTKNAALAELDALFPKLDLPTVVPRRSEASRVTFETRKIGSAA</sequence>
<name>A0A9P5MS87_9AGAM</name>
<dbReference type="Gene3D" id="3.40.50.1820">
    <property type="entry name" value="alpha/beta hydrolase"/>
    <property type="match status" value="1"/>
</dbReference>
<gene>
    <name evidence="1" type="ORF">DFH94DRAFT_634690</name>
</gene>
<accession>A0A9P5MS87</accession>